<keyword evidence="3" id="KW-1185">Reference proteome</keyword>
<dbReference type="SUPFAM" id="SSF48452">
    <property type="entry name" value="TPR-like"/>
    <property type="match status" value="2"/>
</dbReference>
<proteinExistence type="predicted"/>
<dbReference type="EMBL" id="FNYA01000005">
    <property type="protein sequence ID" value="SEJ05157.1"/>
    <property type="molecule type" value="Genomic_DNA"/>
</dbReference>
<dbReference type="Gene3D" id="1.25.40.10">
    <property type="entry name" value="Tetratricopeptide repeat domain"/>
    <property type="match status" value="4"/>
</dbReference>
<feature type="repeat" description="TPR" evidence="1">
    <location>
        <begin position="502"/>
        <end position="535"/>
    </location>
</feature>
<name>A0A1H6VTI8_9FLAO</name>
<dbReference type="SMART" id="SM00028">
    <property type="entry name" value="TPR"/>
    <property type="match status" value="6"/>
</dbReference>
<organism evidence="2 3">
    <name type="scientific">Flavobacterium terrigena</name>
    <dbReference type="NCBI Taxonomy" id="402734"/>
    <lineage>
        <taxon>Bacteria</taxon>
        <taxon>Pseudomonadati</taxon>
        <taxon>Bacteroidota</taxon>
        <taxon>Flavobacteriia</taxon>
        <taxon>Flavobacteriales</taxon>
        <taxon>Flavobacteriaceae</taxon>
        <taxon>Flavobacterium</taxon>
    </lineage>
</organism>
<dbReference type="Pfam" id="PF13432">
    <property type="entry name" value="TPR_16"/>
    <property type="match status" value="1"/>
</dbReference>
<reference evidence="3" key="1">
    <citation type="submission" date="2016-10" db="EMBL/GenBank/DDBJ databases">
        <authorList>
            <person name="Varghese N."/>
            <person name="Submissions S."/>
        </authorList>
    </citation>
    <scope>NUCLEOTIDE SEQUENCE [LARGE SCALE GENOMIC DNA]</scope>
    <source>
        <strain evidence="3">DSM 17934</strain>
    </source>
</reference>
<dbReference type="AlphaFoldDB" id="A0A1H6VTI8"/>
<dbReference type="OrthoDB" id="9763354at2"/>
<gene>
    <name evidence="2" type="ORF">SAMN05660918_2289</name>
</gene>
<dbReference type="Proteomes" id="UP000199702">
    <property type="component" value="Unassembled WGS sequence"/>
</dbReference>
<dbReference type="InterPro" id="IPR019734">
    <property type="entry name" value="TPR_rpt"/>
</dbReference>
<evidence type="ECO:0000313" key="3">
    <source>
        <dbReference type="Proteomes" id="UP000199702"/>
    </source>
</evidence>
<sequence length="594" mass="69028">MTKLFTIILFFCSLIGFSQNELLAQNYFDKGEFDKATSMYEELDKKQPGNFYFTQKLVSCYQGLKQFDKAEKLLLSKKEKSNQPGFFVELGYNAQLQKDQSKADSYYKKAIDAVANQPNYAYQIGQAFEQKQLLQQAYNTYEIGQKNNSSMNFDYQMALLQGQMGNLDVMVVKLLDYSYSNVNATLNVQNQLVLFMQDDAENVFANSLKKELLIRTQKTQDIYWNQFLSWLYVNQKEYNKAFIQEKAIYKRNPESFDDIIQLAQICVNEKDNETAQAIFQFILQNTTDESTILNAQYFLLKNEIANSKPENYPLIQSKFDTLLSQFGDSPFSVDLQILAAHFKAFYLNDFENAKILLDKLMEMQLNIRQKAKVKMEMADVFVFNEKFNQAIIYYAQIQNDLPNDEYSHEASMRMAKTSFFKKDFDWAKKQAKELKQASTQLIANDAVELFLLISDNEAEDSLKVALQDFSKADLLEYQNKPAAALEAFLQILVKHKGQPIEAGTLYKVGRNYEKLGNFAKAISYYQTILDNHKDGIYIDEALFYSAEIYRKQLNDPEKAKSFYEKVVLEHPDSIYFTEARKQYRQLRGDKQQGI</sequence>
<protein>
    <submittedName>
        <fullName evidence="2">Tetratricopeptide repeat-containing protein</fullName>
    </submittedName>
</protein>
<evidence type="ECO:0000313" key="2">
    <source>
        <dbReference type="EMBL" id="SEJ05157.1"/>
    </source>
</evidence>
<evidence type="ECO:0000256" key="1">
    <source>
        <dbReference type="PROSITE-ProRule" id="PRU00339"/>
    </source>
</evidence>
<accession>A0A1H6VTI8</accession>
<dbReference type="Pfam" id="PF13174">
    <property type="entry name" value="TPR_6"/>
    <property type="match status" value="1"/>
</dbReference>
<dbReference type="STRING" id="402734.SAMN05660918_2289"/>
<keyword evidence="1" id="KW-0802">TPR repeat</keyword>
<dbReference type="InterPro" id="IPR011990">
    <property type="entry name" value="TPR-like_helical_dom_sf"/>
</dbReference>
<dbReference type="PROSITE" id="PS50005">
    <property type="entry name" value="TPR"/>
    <property type="match status" value="1"/>
</dbReference>